<proteinExistence type="predicted"/>
<keyword evidence="2" id="KW-1185">Reference proteome</keyword>
<reference evidence="1" key="1">
    <citation type="submission" date="2023-04" db="EMBL/GenBank/DDBJ databases">
        <title>Ambrosiozyma monospora NBRC 10751.</title>
        <authorList>
            <person name="Ichikawa N."/>
            <person name="Sato H."/>
            <person name="Tonouchi N."/>
        </authorList>
    </citation>
    <scope>NUCLEOTIDE SEQUENCE</scope>
    <source>
        <strain evidence="1">NBRC 10751</strain>
    </source>
</reference>
<dbReference type="Proteomes" id="UP001165064">
    <property type="component" value="Unassembled WGS sequence"/>
</dbReference>
<evidence type="ECO:0000313" key="1">
    <source>
        <dbReference type="EMBL" id="GME82585.1"/>
    </source>
</evidence>
<comment type="caution">
    <text evidence="1">The sequence shown here is derived from an EMBL/GenBank/DDBJ whole genome shotgun (WGS) entry which is preliminary data.</text>
</comment>
<organism evidence="1 2">
    <name type="scientific">Ambrosiozyma monospora</name>
    <name type="common">Yeast</name>
    <name type="synonym">Endomycopsis monosporus</name>
    <dbReference type="NCBI Taxonomy" id="43982"/>
    <lineage>
        <taxon>Eukaryota</taxon>
        <taxon>Fungi</taxon>
        <taxon>Dikarya</taxon>
        <taxon>Ascomycota</taxon>
        <taxon>Saccharomycotina</taxon>
        <taxon>Pichiomycetes</taxon>
        <taxon>Pichiales</taxon>
        <taxon>Pichiaceae</taxon>
        <taxon>Ambrosiozyma</taxon>
    </lineage>
</organism>
<protein>
    <submittedName>
        <fullName evidence="1">Unnamed protein product</fullName>
    </submittedName>
</protein>
<sequence length="147" mass="16562">MTATRQVNLSTDPIINSHGPFTDEEYTPEFGRTSLAQAKVLVIGAGGLGCEILKDLALTGFKDIECIDMDTIELSNLNRQFLFRLKDVGKSKAETACAFVRQRVKGVNVIAHCNKIQDFDFDFYRKFQLVVCGLDNIEARRWINKTL</sequence>
<evidence type="ECO:0000313" key="2">
    <source>
        <dbReference type="Proteomes" id="UP001165064"/>
    </source>
</evidence>
<gene>
    <name evidence="1" type="ORF">Amon02_000560800</name>
</gene>
<accession>A0ACB5T7A6</accession>
<name>A0ACB5T7A6_AMBMO</name>
<feature type="non-terminal residue" evidence="1">
    <location>
        <position position="147"/>
    </location>
</feature>
<dbReference type="EMBL" id="BSXS01004186">
    <property type="protein sequence ID" value="GME82585.1"/>
    <property type="molecule type" value="Genomic_DNA"/>
</dbReference>